<keyword evidence="6" id="KW-0915">Sodium</keyword>
<dbReference type="AlphaFoldDB" id="A0AA42BSP9"/>
<name>A0AA42BSP9_9MICO</name>
<feature type="transmembrane region" description="Helical" evidence="10">
    <location>
        <begin position="234"/>
        <end position="253"/>
    </location>
</feature>
<evidence type="ECO:0000256" key="10">
    <source>
        <dbReference type="SAM" id="Phobius"/>
    </source>
</evidence>
<keyword evidence="3" id="KW-1003">Cell membrane</keyword>
<accession>A0AA42BSP9</accession>
<sequence length="553" mass="58863">MRLEIVAVVCLIIIVGVSAFAPKLRLATPIVLVVIGIAISIIPGVPPIHVPSELILAGVLPPLLYSSAINLPLVDFRKNFGAISMLSVLLVIVSALVTGFLLYMILPDLNLAAAIALGAVISPTDAVAATSIGKRLGLPPRLIAVLEGESLVNDASALVLLRTAIAASAGTIALGGFGGVVVDFAYSSVLAIGVGMIVGFVTVFFRSKLHDSVLTTAVSFVIPFLAYIPAEAIGASGVLSVVVAGLYTGHMGAKHFSASTRISERLNWRTIQFLLENGVFLLMGLELKDIFLHAVRGSGSDNLDAPQAIALGVLAALVLFAIRFGFVGPLLAFQRARVKRKLDAGLIGPRTAANDASLEEETGWRGGLVLTWAGMRGVVTVAAAQSLPEETPYRNQLILIAFTVSIVTLVLQGGTLPWIIKVTKLKGIDETADHAEFATLVDELRGAGLRVLESPSLSLPGGEEVDEIVVERVRSDAVLRSESAWERARTEADRVEPHRQYRVLRLEVLRAERSALLDARGRGVYSSRILVRAQLMLDQEESRLQQTDGSDSH</sequence>
<dbReference type="Pfam" id="PF00999">
    <property type="entry name" value="Na_H_Exchanger"/>
    <property type="match status" value="1"/>
</dbReference>
<keyword evidence="4 10" id="KW-0812">Transmembrane</keyword>
<feature type="transmembrane region" description="Helical" evidence="10">
    <location>
        <begin position="111"/>
        <end position="132"/>
    </location>
</feature>
<organism evidence="12 13">
    <name type="scientific">Herbiconiux oxytropis</name>
    <dbReference type="NCBI Taxonomy" id="2970915"/>
    <lineage>
        <taxon>Bacteria</taxon>
        <taxon>Bacillati</taxon>
        <taxon>Actinomycetota</taxon>
        <taxon>Actinomycetes</taxon>
        <taxon>Micrococcales</taxon>
        <taxon>Microbacteriaceae</taxon>
        <taxon>Herbiconiux</taxon>
    </lineage>
</organism>
<keyword evidence="7" id="KW-0406">Ion transport</keyword>
<dbReference type="PANTHER" id="PTHR10110">
    <property type="entry name" value="SODIUM/HYDROGEN EXCHANGER"/>
    <property type="match status" value="1"/>
</dbReference>
<dbReference type="InterPro" id="IPR018422">
    <property type="entry name" value="Cation/H_exchanger_CPA1"/>
</dbReference>
<dbReference type="GO" id="GO:0015386">
    <property type="term" value="F:potassium:proton antiporter activity"/>
    <property type="evidence" value="ECO:0007669"/>
    <property type="project" value="TreeGrafter"/>
</dbReference>
<protein>
    <submittedName>
        <fullName evidence="12">Sodium:proton antiporter</fullName>
    </submittedName>
</protein>
<dbReference type="EMBL" id="JANLCK010000001">
    <property type="protein sequence ID" value="MCS5724416.1"/>
    <property type="molecule type" value="Genomic_DNA"/>
</dbReference>
<dbReference type="GO" id="GO:0015385">
    <property type="term" value="F:sodium:proton antiporter activity"/>
    <property type="evidence" value="ECO:0007669"/>
    <property type="project" value="InterPro"/>
</dbReference>
<keyword evidence="13" id="KW-1185">Reference proteome</keyword>
<gene>
    <name evidence="12" type="ORF">N1028_00750</name>
</gene>
<dbReference type="RefSeq" id="WP_259524835.1">
    <property type="nucleotide sequence ID" value="NZ_JANLCK010000001.1"/>
</dbReference>
<evidence type="ECO:0000256" key="9">
    <source>
        <dbReference type="ARBA" id="ARBA00023201"/>
    </source>
</evidence>
<feature type="transmembrane region" description="Helical" evidence="10">
    <location>
        <begin position="307"/>
        <end position="333"/>
    </location>
</feature>
<dbReference type="Proteomes" id="UP001165587">
    <property type="component" value="Unassembled WGS sequence"/>
</dbReference>
<feature type="transmembrane region" description="Helical" evidence="10">
    <location>
        <begin position="397"/>
        <end position="420"/>
    </location>
</feature>
<evidence type="ECO:0000256" key="4">
    <source>
        <dbReference type="ARBA" id="ARBA00022692"/>
    </source>
</evidence>
<evidence type="ECO:0000259" key="11">
    <source>
        <dbReference type="Pfam" id="PF00999"/>
    </source>
</evidence>
<proteinExistence type="predicted"/>
<reference evidence="12" key="1">
    <citation type="submission" date="2022-08" db="EMBL/GenBank/DDBJ databases">
        <authorList>
            <person name="Deng Y."/>
            <person name="Han X.-F."/>
            <person name="Zhang Y.-Q."/>
        </authorList>
    </citation>
    <scope>NUCLEOTIDE SEQUENCE</scope>
    <source>
        <strain evidence="12">CPCC 203407</strain>
    </source>
</reference>
<feature type="transmembrane region" description="Helical" evidence="10">
    <location>
        <begin position="29"/>
        <end position="48"/>
    </location>
</feature>
<evidence type="ECO:0000256" key="1">
    <source>
        <dbReference type="ARBA" id="ARBA00004651"/>
    </source>
</evidence>
<evidence type="ECO:0000256" key="7">
    <source>
        <dbReference type="ARBA" id="ARBA00023065"/>
    </source>
</evidence>
<keyword evidence="2" id="KW-0813">Transport</keyword>
<feature type="domain" description="Cation/H+ exchanger transmembrane" evidence="11">
    <location>
        <begin position="12"/>
        <end position="421"/>
    </location>
</feature>
<feature type="transmembrane region" description="Helical" evidence="10">
    <location>
        <begin position="184"/>
        <end position="205"/>
    </location>
</feature>
<feature type="transmembrane region" description="Helical" evidence="10">
    <location>
        <begin position="274"/>
        <end position="295"/>
    </location>
</feature>
<evidence type="ECO:0000256" key="8">
    <source>
        <dbReference type="ARBA" id="ARBA00023136"/>
    </source>
</evidence>
<evidence type="ECO:0000256" key="3">
    <source>
        <dbReference type="ARBA" id="ARBA00022475"/>
    </source>
</evidence>
<dbReference type="InterPro" id="IPR006153">
    <property type="entry name" value="Cation/H_exchanger_TM"/>
</dbReference>
<dbReference type="PANTHER" id="PTHR10110:SF86">
    <property type="entry name" value="SODIUM_HYDROGEN EXCHANGER 7"/>
    <property type="match status" value="1"/>
</dbReference>
<feature type="transmembrane region" description="Helical" evidence="10">
    <location>
        <begin position="86"/>
        <end position="105"/>
    </location>
</feature>
<evidence type="ECO:0000256" key="5">
    <source>
        <dbReference type="ARBA" id="ARBA00022989"/>
    </source>
</evidence>
<comment type="subcellular location">
    <subcellularLocation>
        <location evidence="1">Cell membrane</location>
        <topology evidence="1">Multi-pass membrane protein</topology>
    </subcellularLocation>
</comment>
<dbReference type="GO" id="GO:0005886">
    <property type="term" value="C:plasma membrane"/>
    <property type="evidence" value="ECO:0007669"/>
    <property type="project" value="UniProtKB-SubCell"/>
</dbReference>
<dbReference type="GO" id="GO:0098719">
    <property type="term" value="P:sodium ion import across plasma membrane"/>
    <property type="evidence" value="ECO:0007669"/>
    <property type="project" value="TreeGrafter"/>
</dbReference>
<feature type="transmembrane region" description="Helical" evidence="10">
    <location>
        <begin position="6"/>
        <end position="22"/>
    </location>
</feature>
<dbReference type="GO" id="GO:0051453">
    <property type="term" value="P:regulation of intracellular pH"/>
    <property type="evidence" value="ECO:0007669"/>
    <property type="project" value="TreeGrafter"/>
</dbReference>
<evidence type="ECO:0000256" key="6">
    <source>
        <dbReference type="ARBA" id="ARBA00023053"/>
    </source>
</evidence>
<keyword evidence="9" id="KW-0739">Sodium transport</keyword>
<keyword evidence="5 10" id="KW-1133">Transmembrane helix</keyword>
<evidence type="ECO:0000313" key="13">
    <source>
        <dbReference type="Proteomes" id="UP001165587"/>
    </source>
</evidence>
<feature type="transmembrane region" description="Helical" evidence="10">
    <location>
        <begin position="159"/>
        <end position="178"/>
    </location>
</feature>
<evidence type="ECO:0000256" key="2">
    <source>
        <dbReference type="ARBA" id="ARBA00022448"/>
    </source>
</evidence>
<dbReference type="Gene3D" id="6.10.140.1330">
    <property type="match status" value="1"/>
</dbReference>
<comment type="caution">
    <text evidence="12">The sequence shown here is derived from an EMBL/GenBank/DDBJ whole genome shotgun (WGS) entry which is preliminary data.</text>
</comment>
<evidence type="ECO:0000313" key="12">
    <source>
        <dbReference type="EMBL" id="MCS5724416.1"/>
    </source>
</evidence>
<keyword evidence="8 10" id="KW-0472">Membrane</keyword>